<evidence type="ECO:0000313" key="2">
    <source>
        <dbReference type="EMBL" id="AKF14606.1"/>
    </source>
</evidence>
<dbReference type="OrthoDB" id="16927at10239"/>
<dbReference type="RefSeq" id="YP_009193492.1">
    <property type="nucleotide sequence ID" value="NC_028742.1"/>
</dbReference>
<dbReference type="EMBL" id="KR080199">
    <property type="protein sequence ID" value="AKF14606.1"/>
    <property type="molecule type" value="Genomic_DNA"/>
</dbReference>
<keyword evidence="3" id="KW-1185">Reference proteome</keyword>
<sequence length="115" mass="12245">MGFEPPAGYVDCEADAEASPPNAGPFHEIDVLDVGVIHARRPLPNAIPALSSAASPKVSEINRLGYLNLFVQNHLAEGEYEALLARMLDPDEEVPPDAMLRVSRAIATAGTARPT</sequence>
<reference evidence="2 3" key="1">
    <citation type="journal article" date="2015" name="Genome Announc.">
        <title>Genome Sequences of Mycobacteriophages AlanGrant, Baee, Corofin, OrangeOswald, and Vincenzo, New Members of Cluster B.</title>
        <authorList>
            <person name="Pope W.H."/>
            <person name="Carbonara M.E."/>
            <person name="Cioffi H.M."/>
            <person name="Cruz T."/>
            <person name="Dang B.Q."/>
            <person name="Doyle A.N."/>
            <person name="Fan O.H."/>
            <person name="Gallagher M."/>
            <person name="Gentile G.M."/>
            <person name="German B.A."/>
            <person name="Farrell M.E."/>
            <person name="Gerwig M."/>
            <person name="Hunter K.L."/>
            <person name="Lefever V.E."/>
            <person name="Marfisi N.A."/>
            <person name="McDonnell J.E."/>
            <person name="Monga J.K."/>
            <person name="Quiroz K.G."/>
            <person name="Pong A.C."/>
            <person name="Rimple P.A."/>
            <person name="Situ M."/>
            <person name="Sohnen P.C."/>
            <person name="Stockinger A.N."/>
            <person name="Thompson P.K."/>
            <person name="Torchio N.M."/>
            <person name="Toner C.L."/>
            <person name="Ulbrich M.C."/>
            <person name="Vohra N.I."/>
            <person name="Zakir A."/>
            <person name="Adkins N.L."/>
            <person name="Brown B.R."/>
            <person name="Churilla B.M."/>
            <person name="Kramer Z.J."/>
            <person name="Lapin J.S."/>
            <person name="Montgomery M.T."/>
            <person name="Prout A.K."/>
            <person name="Grubb S.R."/>
            <person name="Warner M.H."/>
            <person name="Bowman C.A."/>
            <person name="Russell D.A."/>
            <person name="Hatfull G.F."/>
        </authorList>
    </citation>
    <scope>NUCLEOTIDE SEQUENCE [LARGE SCALE GENOMIC DNA]</scope>
</reference>
<gene>
    <name evidence="2" type="primary">37</name>
    <name evidence="2" type="ORF">SEA_BAEE_37</name>
</gene>
<accession>A0A0F6WEF5</accession>
<feature type="region of interest" description="Disordered" evidence="1">
    <location>
        <begin position="1"/>
        <end position="24"/>
    </location>
</feature>
<evidence type="ECO:0000313" key="3">
    <source>
        <dbReference type="Proteomes" id="UP000204054"/>
    </source>
</evidence>
<dbReference type="Proteomes" id="UP000204054">
    <property type="component" value="Segment"/>
</dbReference>
<dbReference type="KEGG" id="vg:26586395"/>
<dbReference type="GeneID" id="26586395"/>
<evidence type="ECO:0000256" key="1">
    <source>
        <dbReference type="SAM" id="MobiDB-lite"/>
    </source>
</evidence>
<dbReference type="InterPro" id="IPR056927">
    <property type="entry name" value="Phage_TAC"/>
</dbReference>
<proteinExistence type="predicted"/>
<name>A0A0F6WEF5_9CAUD</name>
<protein>
    <recommendedName>
        <fullName evidence="4">Tail assembly chaperone</fullName>
    </recommendedName>
</protein>
<evidence type="ECO:0008006" key="4">
    <source>
        <dbReference type="Google" id="ProtNLM"/>
    </source>
</evidence>
<dbReference type="Pfam" id="PF23781">
    <property type="entry name" value="Phage_TAC_16"/>
    <property type="match status" value="1"/>
</dbReference>
<organism evidence="2 3">
    <name type="scientific">Mycobacterium phage Baee</name>
    <dbReference type="NCBI Taxonomy" id="1647306"/>
    <lineage>
        <taxon>Viruses</taxon>
        <taxon>Duplodnaviria</taxon>
        <taxon>Heunggongvirae</taxon>
        <taxon>Uroviricota</taxon>
        <taxon>Caudoviricetes</taxon>
        <taxon>Bclasvirinae</taxon>
        <taxon>Acadianvirus</taxon>
        <taxon>Acadianvirus baee</taxon>
    </lineage>
</organism>